<accession>A0A285US56</accession>
<dbReference type="OrthoDB" id="3078160at2"/>
<dbReference type="Proteomes" id="UP000219167">
    <property type="component" value="Unassembled WGS sequence"/>
</dbReference>
<name>A0A285US56_9HYPH</name>
<evidence type="ECO:0000313" key="2">
    <source>
        <dbReference type="Proteomes" id="UP000219167"/>
    </source>
</evidence>
<proteinExistence type="predicted"/>
<keyword evidence="2" id="KW-1185">Reference proteome</keyword>
<protein>
    <submittedName>
        <fullName evidence="1">Uncharacterized protein</fullName>
    </submittedName>
</protein>
<dbReference type="EMBL" id="OBQD01000013">
    <property type="protein sequence ID" value="SOC44694.1"/>
    <property type="molecule type" value="Genomic_DNA"/>
</dbReference>
<gene>
    <name evidence="1" type="ORF">SAMN05892877_11369</name>
</gene>
<reference evidence="1 2" key="1">
    <citation type="submission" date="2017-08" db="EMBL/GenBank/DDBJ databases">
        <authorList>
            <person name="de Groot N.N."/>
        </authorList>
    </citation>
    <scope>NUCLEOTIDE SEQUENCE [LARGE SCALE GENOMIC DNA]</scope>
    <source>
        <strain evidence="1 2">JC85</strain>
    </source>
</reference>
<organism evidence="1 2">
    <name type="scientific">Rhizobium subbaraonis</name>
    <dbReference type="NCBI Taxonomy" id="908946"/>
    <lineage>
        <taxon>Bacteria</taxon>
        <taxon>Pseudomonadati</taxon>
        <taxon>Pseudomonadota</taxon>
        <taxon>Alphaproteobacteria</taxon>
        <taxon>Hyphomicrobiales</taxon>
        <taxon>Rhizobiaceae</taxon>
        <taxon>Rhizobium/Agrobacterium group</taxon>
        <taxon>Rhizobium</taxon>
    </lineage>
</organism>
<dbReference type="RefSeq" id="WP_097141604.1">
    <property type="nucleotide sequence ID" value="NZ_OBQD01000013.1"/>
</dbReference>
<evidence type="ECO:0000313" key="1">
    <source>
        <dbReference type="EMBL" id="SOC44694.1"/>
    </source>
</evidence>
<sequence>MIHYHGTPLTPRSELAKLAGRHFCVSFAAAQDADWCLAHGQSVMWDSGAFSAFTRGHSVEWDSYYRWLEPRIGGENWAVIPDVIDGTVEAQRELVQQWPYPQVAGAPVWHMALPVDYLLELADGWPRICFGSSGLYWQVGSEAWRRRADEAFNALARGGHIPWLKVHMLRGLRLAGERWPFASADSANVARNFKNIGAEACPERMVRRIDAEQCPIAWTERTIRREPFHGP</sequence>
<dbReference type="AlphaFoldDB" id="A0A285US56"/>